<gene>
    <name evidence="1" type="ORF">TTAC_LOCUS11620</name>
</gene>
<organism evidence="3">
    <name type="scientific">Hydatigena taeniaeformis</name>
    <name type="common">Feline tapeworm</name>
    <name type="synonym">Taenia taeniaeformis</name>
    <dbReference type="NCBI Taxonomy" id="6205"/>
    <lineage>
        <taxon>Eukaryota</taxon>
        <taxon>Metazoa</taxon>
        <taxon>Spiralia</taxon>
        <taxon>Lophotrochozoa</taxon>
        <taxon>Platyhelminthes</taxon>
        <taxon>Cestoda</taxon>
        <taxon>Eucestoda</taxon>
        <taxon>Cyclophyllidea</taxon>
        <taxon>Taeniidae</taxon>
        <taxon>Hydatigera</taxon>
    </lineage>
</organism>
<protein>
    <submittedName>
        <fullName evidence="1 3">Uncharacterized protein</fullName>
    </submittedName>
</protein>
<name>A0A0R3XDL0_HYDTA</name>
<reference evidence="1 2" key="2">
    <citation type="submission" date="2018-11" db="EMBL/GenBank/DDBJ databases">
        <authorList>
            <consortium name="Pathogen Informatics"/>
        </authorList>
    </citation>
    <scope>NUCLEOTIDE SEQUENCE [LARGE SCALE GENOMIC DNA]</scope>
</reference>
<dbReference type="WBParaSite" id="TTAC_0001163701-mRNA-1">
    <property type="protein sequence ID" value="TTAC_0001163701-mRNA-1"/>
    <property type="gene ID" value="TTAC_0001163701"/>
</dbReference>
<evidence type="ECO:0000313" key="3">
    <source>
        <dbReference type="WBParaSite" id="TTAC_0001163701-mRNA-1"/>
    </source>
</evidence>
<evidence type="ECO:0000313" key="1">
    <source>
        <dbReference type="EMBL" id="VDM37415.1"/>
    </source>
</evidence>
<dbReference type="EMBL" id="UYWX01025836">
    <property type="protein sequence ID" value="VDM37415.1"/>
    <property type="molecule type" value="Genomic_DNA"/>
</dbReference>
<proteinExistence type="predicted"/>
<dbReference type="Proteomes" id="UP000274429">
    <property type="component" value="Unassembled WGS sequence"/>
</dbReference>
<sequence length="96" mass="10468">MGELQSLCRDTLRAWLPKCHLMHIECGSVGKVSVEAGVATTSPSSSSLALQEMPLHQLRWRDLCCTTRHSNEHNSQHADTWSSMSAGQYGASALNA</sequence>
<reference evidence="3" key="1">
    <citation type="submission" date="2017-02" db="UniProtKB">
        <authorList>
            <consortium name="WormBaseParasite"/>
        </authorList>
    </citation>
    <scope>IDENTIFICATION</scope>
</reference>
<evidence type="ECO:0000313" key="2">
    <source>
        <dbReference type="Proteomes" id="UP000274429"/>
    </source>
</evidence>
<accession>A0A0R3XDL0</accession>
<dbReference type="AlphaFoldDB" id="A0A0R3XDL0"/>
<keyword evidence="2" id="KW-1185">Reference proteome</keyword>